<evidence type="ECO:0008006" key="3">
    <source>
        <dbReference type="Google" id="ProtNLM"/>
    </source>
</evidence>
<accession>A0ABY6G436</accession>
<reference evidence="1" key="1">
    <citation type="submission" date="2022-10" db="EMBL/GenBank/DDBJ databases">
        <title>Whole-Genome Sequencing of Brachybacterium huguangmaarense BRM-3, Isolated from Betula schmidtii.</title>
        <authorList>
            <person name="Haam D."/>
        </authorList>
    </citation>
    <scope>NUCLEOTIDE SEQUENCE</scope>
    <source>
        <strain evidence="1">BRM-3</strain>
    </source>
</reference>
<evidence type="ECO:0000313" key="1">
    <source>
        <dbReference type="EMBL" id="UYG17882.1"/>
    </source>
</evidence>
<sequence>MFSISTRATSNADSLGLLGLQAVAEAAGETEYMIIGGYMVRMLQLVYPTPNAVHRSTRDADAAVDDVEVVGPIAERLQILHFAKKGGNLFARQTDGGQEIEINVLMSRSGSSHGIRATDVPGLGWVDTLPELTFAFAGSGITLEVAAELLDGSVIEFRTRVPRLEAAVVLKAHSWKARGLSDPKDLTDLHSLLEIRQAYPETSWKLDQAPLSGRRRDAAVLLHELAGTLPRRTSTMPVPGHVARHRMAALITQHVARP</sequence>
<keyword evidence="2" id="KW-1185">Reference proteome</keyword>
<dbReference type="RefSeq" id="WP_263595089.1">
    <property type="nucleotide sequence ID" value="NZ_CP107020.1"/>
</dbReference>
<dbReference type="EMBL" id="CP107020">
    <property type="protein sequence ID" value="UYG17882.1"/>
    <property type="molecule type" value="Genomic_DNA"/>
</dbReference>
<organism evidence="1 2">
    <name type="scientific">Brachybacterium huguangmaarense</name>
    <dbReference type="NCBI Taxonomy" id="1652028"/>
    <lineage>
        <taxon>Bacteria</taxon>
        <taxon>Bacillati</taxon>
        <taxon>Actinomycetota</taxon>
        <taxon>Actinomycetes</taxon>
        <taxon>Micrococcales</taxon>
        <taxon>Dermabacteraceae</taxon>
        <taxon>Brachybacterium</taxon>
    </lineage>
</organism>
<evidence type="ECO:0000313" key="2">
    <source>
        <dbReference type="Proteomes" id="UP001164305"/>
    </source>
</evidence>
<name>A0ABY6G436_9MICO</name>
<proteinExistence type="predicted"/>
<protein>
    <recommendedName>
        <fullName evidence="3">Nucleotidyl transferase AbiEii/AbiGii toxin family protein</fullName>
    </recommendedName>
</protein>
<dbReference type="Proteomes" id="UP001164305">
    <property type="component" value="Chromosome"/>
</dbReference>
<gene>
    <name evidence="1" type="ORF">BRM3_05535</name>
</gene>